<proteinExistence type="predicted"/>
<gene>
    <name evidence="2" type="ORF">HYFRA_00011724</name>
</gene>
<sequence length="188" mass="19942">MATRIALRRSSSSSSGASGTIVPGEEEERGKAPGANGSGEEDSSPANKTSALLALGGSGGEEGGGGPTISCPMGAKRTSRFSARRSGKSSEDSDHHWRCSRARTSGSSGVGIRPERMVQACCLVLRKSRWRYYEPPIGSNKPQGGNPLASQAVCQSPWAARRWGRNSGPKMSCRLLFRWLSLERKFGG</sequence>
<feature type="region of interest" description="Disordered" evidence="1">
    <location>
        <begin position="1"/>
        <end position="110"/>
    </location>
</feature>
<accession>A0A9N9PLS3</accession>
<dbReference type="EMBL" id="CAJVRL010000085">
    <property type="protein sequence ID" value="CAG8958774.1"/>
    <property type="molecule type" value="Genomic_DNA"/>
</dbReference>
<name>A0A9N9PLS3_9HELO</name>
<reference evidence="2" key="1">
    <citation type="submission" date="2021-07" db="EMBL/GenBank/DDBJ databases">
        <authorList>
            <person name="Durling M."/>
        </authorList>
    </citation>
    <scope>NUCLEOTIDE SEQUENCE</scope>
</reference>
<dbReference type="Proteomes" id="UP000696280">
    <property type="component" value="Unassembled WGS sequence"/>
</dbReference>
<dbReference type="AlphaFoldDB" id="A0A9N9PLS3"/>
<protein>
    <submittedName>
        <fullName evidence="2">Uncharacterized protein</fullName>
    </submittedName>
</protein>
<feature type="compositionally biased region" description="Basic residues" evidence="1">
    <location>
        <begin position="77"/>
        <end position="87"/>
    </location>
</feature>
<comment type="caution">
    <text evidence="2">The sequence shown here is derived from an EMBL/GenBank/DDBJ whole genome shotgun (WGS) entry which is preliminary data.</text>
</comment>
<organism evidence="2 3">
    <name type="scientific">Hymenoscyphus fraxineus</name>
    <dbReference type="NCBI Taxonomy" id="746836"/>
    <lineage>
        <taxon>Eukaryota</taxon>
        <taxon>Fungi</taxon>
        <taxon>Dikarya</taxon>
        <taxon>Ascomycota</taxon>
        <taxon>Pezizomycotina</taxon>
        <taxon>Leotiomycetes</taxon>
        <taxon>Helotiales</taxon>
        <taxon>Helotiaceae</taxon>
        <taxon>Hymenoscyphus</taxon>
    </lineage>
</organism>
<evidence type="ECO:0000313" key="2">
    <source>
        <dbReference type="EMBL" id="CAG8958774.1"/>
    </source>
</evidence>
<evidence type="ECO:0000313" key="3">
    <source>
        <dbReference type="Proteomes" id="UP000696280"/>
    </source>
</evidence>
<feature type="compositionally biased region" description="Low complexity" evidence="1">
    <location>
        <begin position="10"/>
        <end position="19"/>
    </location>
</feature>
<feature type="compositionally biased region" description="Gly residues" evidence="1">
    <location>
        <begin position="56"/>
        <end position="67"/>
    </location>
</feature>
<keyword evidence="3" id="KW-1185">Reference proteome</keyword>
<evidence type="ECO:0000256" key="1">
    <source>
        <dbReference type="SAM" id="MobiDB-lite"/>
    </source>
</evidence>
<feature type="compositionally biased region" description="Basic and acidic residues" evidence="1">
    <location>
        <begin position="88"/>
        <end position="97"/>
    </location>
</feature>